<gene>
    <name evidence="25" type="ORF">CYLTODRAFT_368583</name>
</gene>
<dbReference type="AlphaFoldDB" id="A0A0D7BN78"/>
<reference evidence="25 26" key="1">
    <citation type="journal article" date="2015" name="Fungal Genet. Biol.">
        <title>Evolution of novel wood decay mechanisms in Agaricales revealed by the genome sequences of Fistulina hepatica and Cylindrobasidium torrendii.</title>
        <authorList>
            <person name="Floudas D."/>
            <person name="Held B.W."/>
            <person name="Riley R."/>
            <person name="Nagy L.G."/>
            <person name="Koehler G."/>
            <person name="Ransdell A.S."/>
            <person name="Younus H."/>
            <person name="Chow J."/>
            <person name="Chiniquy J."/>
            <person name="Lipzen A."/>
            <person name="Tritt A."/>
            <person name="Sun H."/>
            <person name="Haridas S."/>
            <person name="LaButti K."/>
            <person name="Ohm R.A."/>
            <person name="Kues U."/>
            <person name="Blanchette R.A."/>
            <person name="Grigoriev I.V."/>
            <person name="Minto R.E."/>
            <person name="Hibbett D.S."/>
        </authorList>
    </citation>
    <scope>NUCLEOTIDE SEQUENCE [LARGE SCALE GENOMIC DNA]</scope>
    <source>
        <strain evidence="25 26">FP15055 ss-10</strain>
    </source>
</reference>
<evidence type="ECO:0000256" key="23">
    <source>
        <dbReference type="SAM" id="SignalP"/>
    </source>
</evidence>
<evidence type="ECO:0000256" key="16">
    <source>
        <dbReference type="ARBA" id="ARBA00023285"/>
    </source>
</evidence>
<evidence type="ECO:0000256" key="17">
    <source>
        <dbReference type="ARBA" id="ARBA00023288"/>
    </source>
</evidence>
<dbReference type="GO" id="GO:0071555">
    <property type="term" value="P:cell wall organization"/>
    <property type="evidence" value="ECO:0007669"/>
    <property type="project" value="UniProtKB-KW"/>
</dbReference>
<dbReference type="PROSITE" id="PS51677">
    <property type="entry name" value="NODB"/>
    <property type="match status" value="1"/>
</dbReference>
<dbReference type="GO" id="GO:0006032">
    <property type="term" value="P:chitin catabolic process"/>
    <property type="evidence" value="ECO:0007669"/>
    <property type="project" value="UniProtKB-KW"/>
</dbReference>
<evidence type="ECO:0000256" key="6">
    <source>
        <dbReference type="ARBA" id="ARBA00022512"/>
    </source>
</evidence>
<dbReference type="GO" id="GO:0005886">
    <property type="term" value="C:plasma membrane"/>
    <property type="evidence" value="ECO:0007669"/>
    <property type="project" value="UniProtKB-SubCell"/>
</dbReference>
<keyword evidence="15" id="KW-0119">Carbohydrate metabolism</keyword>
<keyword evidence="19" id="KW-0624">Polysaccharide degradation</keyword>
<evidence type="ECO:0000256" key="2">
    <source>
        <dbReference type="ARBA" id="ARBA00004191"/>
    </source>
</evidence>
<evidence type="ECO:0000256" key="7">
    <source>
        <dbReference type="ARBA" id="ARBA00022525"/>
    </source>
</evidence>
<dbReference type="PANTHER" id="PTHR10587:SF133">
    <property type="entry name" value="CHITIN DEACETYLASE 1-RELATED"/>
    <property type="match status" value="1"/>
</dbReference>
<dbReference type="PANTHER" id="PTHR10587">
    <property type="entry name" value="GLYCOSYL TRANSFERASE-RELATED"/>
    <property type="match status" value="1"/>
</dbReference>
<evidence type="ECO:0000313" key="26">
    <source>
        <dbReference type="Proteomes" id="UP000054007"/>
    </source>
</evidence>
<keyword evidence="8" id="KW-0336">GPI-anchor</keyword>
<comment type="catalytic activity">
    <reaction evidence="21">
        <text>[(1-&gt;4)-N-acetyl-beta-D-glucosaminyl](n) + n H2O = chitosan + n acetate</text>
        <dbReference type="Rhea" id="RHEA:10464"/>
        <dbReference type="Rhea" id="RHEA-COMP:9593"/>
        <dbReference type="Rhea" id="RHEA-COMP:9597"/>
        <dbReference type="ChEBI" id="CHEBI:15377"/>
        <dbReference type="ChEBI" id="CHEBI:17029"/>
        <dbReference type="ChEBI" id="CHEBI:30089"/>
        <dbReference type="ChEBI" id="CHEBI:57704"/>
        <dbReference type="EC" id="3.5.1.41"/>
    </reaction>
    <physiologicalReaction direction="left-to-right" evidence="21">
        <dbReference type="Rhea" id="RHEA:10465"/>
    </physiologicalReaction>
</comment>
<evidence type="ECO:0000256" key="20">
    <source>
        <dbReference type="ARBA" id="ARBA00024056"/>
    </source>
</evidence>
<feature type="signal peptide" evidence="23">
    <location>
        <begin position="1"/>
        <end position="18"/>
    </location>
</feature>
<evidence type="ECO:0000256" key="13">
    <source>
        <dbReference type="ARBA" id="ARBA00023136"/>
    </source>
</evidence>
<evidence type="ECO:0000256" key="22">
    <source>
        <dbReference type="SAM" id="MobiDB-lite"/>
    </source>
</evidence>
<evidence type="ECO:0000256" key="8">
    <source>
        <dbReference type="ARBA" id="ARBA00022622"/>
    </source>
</evidence>
<feature type="domain" description="NodB homology" evidence="24">
    <location>
        <begin position="200"/>
        <end position="395"/>
    </location>
</feature>
<evidence type="ECO:0000256" key="5">
    <source>
        <dbReference type="ARBA" id="ARBA00022475"/>
    </source>
</evidence>
<comment type="cofactor">
    <cofactor evidence="1">
        <name>Co(2+)</name>
        <dbReference type="ChEBI" id="CHEBI:48828"/>
    </cofactor>
</comment>
<dbReference type="STRING" id="1314674.A0A0D7BN78"/>
<dbReference type="OrthoDB" id="407355at2759"/>
<keyword evidence="14" id="KW-0325">Glycoprotein</keyword>
<proteinExistence type="inferred from homology"/>
<name>A0A0D7BN78_9AGAR</name>
<dbReference type="GO" id="GO:0000272">
    <property type="term" value="P:polysaccharide catabolic process"/>
    <property type="evidence" value="ECO:0007669"/>
    <property type="project" value="UniProtKB-KW"/>
</dbReference>
<evidence type="ECO:0000259" key="24">
    <source>
        <dbReference type="PROSITE" id="PS51677"/>
    </source>
</evidence>
<keyword evidence="17" id="KW-0449">Lipoprotein</keyword>
<accession>A0A0D7BN78</accession>
<dbReference type="EMBL" id="KN880449">
    <property type="protein sequence ID" value="KIY71912.1"/>
    <property type="molecule type" value="Genomic_DNA"/>
</dbReference>
<dbReference type="InterPro" id="IPR050248">
    <property type="entry name" value="Polysacc_deacetylase_ArnD"/>
</dbReference>
<dbReference type="EC" id="3.5.1.41" evidence="20"/>
<sequence>MKLSAFATLFAAVGAANASGLNHHHGVLKRQASTTDSSSASSSAASSSSGGASSTASSGSSASVTAPASTGTASSNVEGVPPLKEITFGMPSGTAWEASTTVASGVVPTISGIPDAPAIPGFVFKSGAWPKQDKAPPTDSEEVKAWMKELDGFDIPDLEPTTDGYCASDPEFAADAENRGWWTCGGWTRDTDIVACNDKLTWGVSFDDGPGPYTPKLLKYLDEKDISATFFVVGSRVIERPAILVQEYMSGHEIAVHTWSHTHLTQQTTEQIVAELGWTRKAIKEVLGVTPTTMRPPYGDIDDRVRAISLAMGLVPMIWTRTPSATFDTNDWAVAAGNVDGESCVETFNNILGNATELDTGMIVLAHDLYEITVDLNMGYNLEAAQKHDPPFTLKAIGQCMDIPATDMYRETNTNKTFPSNKVAIDVSGDGTSDAETVASAGNGAAAMTLSTSFATLAGLAAVFATFF</sequence>
<keyword evidence="16" id="KW-0170">Cobalt</keyword>
<dbReference type="InterPro" id="IPR002509">
    <property type="entry name" value="NODB_dom"/>
</dbReference>
<keyword evidence="5" id="KW-1003">Cell membrane</keyword>
<evidence type="ECO:0000256" key="4">
    <source>
        <dbReference type="ARBA" id="ARBA00010973"/>
    </source>
</evidence>
<evidence type="ECO:0000256" key="3">
    <source>
        <dbReference type="ARBA" id="ARBA00004609"/>
    </source>
</evidence>
<feature type="chain" id="PRO_5002317163" description="chitin deacetylase" evidence="23">
    <location>
        <begin position="19"/>
        <end position="468"/>
    </location>
</feature>
<evidence type="ECO:0000256" key="21">
    <source>
        <dbReference type="ARBA" id="ARBA00048494"/>
    </source>
</evidence>
<dbReference type="Proteomes" id="UP000054007">
    <property type="component" value="Unassembled WGS sequence"/>
</dbReference>
<keyword evidence="18" id="KW-0961">Cell wall biogenesis/degradation</keyword>
<dbReference type="SUPFAM" id="SSF88713">
    <property type="entry name" value="Glycoside hydrolase/deacetylase"/>
    <property type="match status" value="1"/>
</dbReference>
<keyword evidence="10 23" id="KW-0732">Signal</keyword>
<evidence type="ECO:0000256" key="15">
    <source>
        <dbReference type="ARBA" id="ARBA00023277"/>
    </source>
</evidence>
<evidence type="ECO:0000256" key="18">
    <source>
        <dbReference type="ARBA" id="ARBA00023316"/>
    </source>
</evidence>
<dbReference type="GO" id="GO:0009272">
    <property type="term" value="P:fungal-type cell wall biogenesis"/>
    <property type="evidence" value="ECO:0007669"/>
    <property type="project" value="UniProtKB-ARBA"/>
</dbReference>
<comment type="similarity">
    <text evidence="4">Belongs to the polysaccharide deacetylase family.</text>
</comment>
<feature type="region of interest" description="Disordered" evidence="22">
    <location>
        <begin position="27"/>
        <end position="82"/>
    </location>
</feature>
<evidence type="ECO:0000256" key="10">
    <source>
        <dbReference type="ARBA" id="ARBA00022729"/>
    </source>
</evidence>
<dbReference type="GO" id="GO:0046872">
    <property type="term" value="F:metal ion binding"/>
    <property type="evidence" value="ECO:0007669"/>
    <property type="project" value="UniProtKB-KW"/>
</dbReference>
<dbReference type="Gene3D" id="3.20.20.370">
    <property type="entry name" value="Glycoside hydrolase/deacetylase"/>
    <property type="match status" value="1"/>
</dbReference>
<evidence type="ECO:0000313" key="25">
    <source>
        <dbReference type="EMBL" id="KIY71912.1"/>
    </source>
</evidence>
<evidence type="ECO:0000256" key="11">
    <source>
        <dbReference type="ARBA" id="ARBA00022801"/>
    </source>
</evidence>
<keyword evidence="7" id="KW-0964">Secreted</keyword>
<evidence type="ECO:0000256" key="19">
    <source>
        <dbReference type="ARBA" id="ARBA00023326"/>
    </source>
</evidence>
<keyword evidence="11" id="KW-0378">Hydrolase</keyword>
<evidence type="ECO:0000256" key="14">
    <source>
        <dbReference type="ARBA" id="ARBA00023180"/>
    </source>
</evidence>
<keyword evidence="13" id="KW-0472">Membrane</keyword>
<keyword evidence="12" id="KW-0146">Chitin degradation</keyword>
<keyword evidence="9" id="KW-0479">Metal-binding</keyword>
<dbReference type="FunFam" id="3.20.20.370:FF:000004">
    <property type="entry name" value="Related to Chitin deacetylase"/>
    <property type="match status" value="1"/>
</dbReference>
<evidence type="ECO:0000256" key="9">
    <source>
        <dbReference type="ARBA" id="ARBA00022723"/>
    </source>
</evidence>
<dbReference type="Pfam" id="PF01522">
    <property type="entry name" value="Polysacc_deac_1"/>
    <property type="match status" value="1"/>
</dbReference>
<keyword evidence="26" id="KW-1185">Reference proteome</keyword>
<protein>
    <recommendedName>
        <fullName evidence="20">chitin deacetylase</fullName>
        <ecNumber evidence="20">3.5.1.41</ecNumber>
    </recommendedName>
</protein>
<dbReference type="InterPro" id="IPR011330">
    <property type="entry name" value="Glyco_hydro/deAcase_b/a-brl"/>
</dbReference>
<dbReference type="GO" id="GO:0004099">
    <property type="term" value="F:chitin deacetylase activity"/>
    <property type="evidence" value="ECO:0007669"/>
    <property type="project" value="UniProtKB-EC"/>
</dbReference>
<dbReference type="GO" id="GO:0098552">
    <property type="term" value="C:side of membrane"/>
    <property type="evidence" value="ECO:0007669"/>
    <property type="project" value="UniProtKB-KW"/>
</dbReference>
<keyword evidence="6" id="KW-0134">Cell wall</keyword>
<feature type="compositionally biased region" description="Low complexity" evidence="22">
    <location>
        <begin position="32"/>
        <end position="75"/>
    </location>
</feature>
<organism evidence="25 26">
    <name type="scientific">Cylindrobasidium torrendii FP15055 ss-10</name>
    <dbReference type="NCBI Taxonomy" id="1314674"/>
    <lineage>
        <taxon>Eukaryota</taxon>
        <taxon>Fungi</taxon>
        <taxon>Dikarya</taxon>
        <taxon>Basidiomycota</taxon>
        <taxon>Agaricomycotina</taxon>
        <taxon>Agaricomycetes</taxon>
        <taxon>Agaricomycetidae</taxon>
        <taxon>Agaricales</taxon>
        <taxon>Marasmiineae</taxon>
        <taxon>Physalacriaceae</taxon>
        <taxon>Cylindrobasidium</taxon>
    </lineage>
</organism>
<comment type="subcellular location">
    <subcellularLocation>
        <location evidence="3">Cell membrane</location>
        <topology evidence="3">Lipid-anchor</topology>
        <topology evidence="3">GPI-anchor</topology>
    </subcellularLocation>
    <subcellularLocation>
        <location evidence="2">Secreted</location>
        <location evidence="2">Cell wall</location>
    </subcellularLocation>
</comment>
<evidence type="ECO:0000256" key="12">
    <source>
        <dbReference type="ARBA" id="ARBA00023024"/>
    </source>
</evidence>
<evidence type="ECO:0000256" key="1">
    <source>
        <dbReference type="ARBA" id="ARBA00001941"/>
    </source>
</evidence>